<organism evidence="2 3">
    <name type="scientific">Paraburkholderia bryophila</name>
    <dbReference type="NCBI Taxonomy" id="420952"/>
    <lineage>
        <taxon>Bacteria</taxon>
        <taxon>Pseudomonadati</taxon>
        <taxon>Pseudomonadota</taxon>
        <taxon>Betaproteobacteria</taxon>
        <taxon>Burkholderiales</taxon>
        <taxon>Burkholderiaceae</taxon>
        <taxon>Paraburkholderia</taxon>
    </lineage>
</organism>
<keyword evidence="1" id="KW-0812">Transmembrane</keyword>
<dbReference type="OrthoDB" id="8968625at2"/>
<protein>
    <submittedName>
        <fullName evidence="2">Uncharacterized protein</fullName>
    </submittedName>
</protein>
<name>A0A329CT47_9BURK</name>
<keyword evidence="1" id="KW-1133">Transmembrane helix</keyword>
<keyword evidence="1" id="KW-0472">Membrane</keyword>
<reference evidence="2 3" key="1">
    <citation type="submission" date="2018-06" db="EMBL/GenBank/DDBJ databases">
        <title>Genomic Encyclopedia of Type Strains, Phase III (KMG-III): the genomes of soil and plant-associated and newly described type strains.</title>
        <authorList>
            <person name="Whitman W."/>
        </authorList>
    </citation>
    <scope>NUCLEOTIDE SEQUENCE [LARGE SCALE GENOMIC DNA]</scope>
    <source>
        <strain evidence="2 3">LMG 23644</strain>
    </source>
</reference>
<evidence type="ECO:0000256" key="1">
    <source>
        <dbReference type="SAM" id="Phobius"/>
    </source>
</evidence>
<comment type="caution">
    <text evidence="2">The sequence shown here is derived from an EMBL/GenBank/DDBJ whole genome shotgun (WGS) entry which is preliminary data.</text>
</comment>
<evidence type="ECO:0000313" key="2">
    <source>
        <dbReference type="EMBL" id="RAS37448.1"/>
    </source>
</evidence>
<feature type="transmembrane region" description="Helical" evidence="1">
    <location>
        <begin position="124"/>
        <end position="144"/>
    </location>
</feature>
<feature type="transmembrane region" description="Helical" evidence="1">
    <location>
        <begin position="49"/>
        <end position="71"/>
    </location>
</feature>
<dbReference type="RefSeq" id="WP_111930173.1">
    <property type="nucleotide sequence ID" value="NZ_CADFFP010000002.1"/>
</dbReference>
<accession>A0A329CT47</accession>
<dbReference type="Proteomes" id="UP000248918">
    <property type="component" value="Unassembled WGS sequence"/>
</dbReference>
<evidence type="ECO:0000313" key="3">
    <source>
        <dbReference type="Proteomes" id="UP000248918"/>
    </source>
</evidence>
<gene>
    <name evidence="2" type="ORF">BX591_103302</name>
</gene>
<sequence>MNDTPASVQFKIAAARGLLDAGLILAICAHLAAWVGLALAFGLASWPCVAMACASGAVAVLALWLLIRLAIDHRLFTMLAHSTASTNEDDALAALDHALQRLGWIDETKTGRTLDARVRGVARLVRLVTILAVVQVLVIALAALTGAF</sequence>
<proteinExistence type="predicted"/>
<feature type="transmembrane region" description="Helical" evidence="1">
    <location>
        <begin position="21"/>
        <end position="43"/>
    </location>
</feature>
<dbReference type="AlphaFoldDB" id="A0A329CT47"/>
<dbReference type="EMBL" id="QLTK01000003">
    <property type="protein sequence ID" value="RAS37448.1"/>
    <property type="molecule type" value="Genomic_DNA"/>
</dbReference>